<evidence type="ECO:0000256" key="1">
    <source>
        <dbReference type="SAM" id="MobiDB-lite"/>
    </source>
</evidence>
<protein>
    <submittedName>
        <fullName evidence="3">Uncharacterized protein</fullName>
    </submittedName>
</protein>
<evidence type="ECO:0000313" key="4">
    <source>
        <dbReference type="Proteomes" id="UP000094412"/>
    </source>
</evidence>
<sequence>MTDRVGQVLGAAGRLALAAAIFGSLAVAGCSSTRNQNAVALSDGPVTGPKDTGSFPNLNLRPQNAATQFTDAEKNAKLAQLTAAKSTAQANPGDTTAAADAAQLDSLKANHAKDALKQIGAKCDPALDPNCK</sequence>
<evidence type="ECO:0000256" key="2">
    <source>
        <dbReference type="SAM" id="SignalP"/>
    </source>
</evidence>
<dbReference type="OrthoDB" id="8115249at2"/>
<gene>
    <name evidence="3" type="ORF">QV13_16280</name>
</gene>
<feature type="chain" id="PRO_5008659660" evidence="2">
    <location>
        <begin position="29"/>
        <end position="132"/>
    </location>
</feature>
<proteinExistence type="predicted"/>
<dbReference type="PROSITE" id="PS51257">
    <property type="entry name" value="PROKAR_LIPOPROTEIN"/>
    <property type="match status" value="1"/>
</dbReference>
<organism evidence="3 4">
    <name type="scientific">Mesorhizobium hungaricum</name>
    <dbReference type="NCBI Taxonomy" id="1566387"/>
    <lineage>
        <taxon>Bacteria</taxon>
        <taxon>Pseudomonadati</taxon>
        <taxon>Pseudomonadota</taxon>
        <taxon>Alphaproteobacteria</taxon>
        <taxon>Hyphomicrobiales</taxon>
        <taxon>Phyllobacteriaceae</taxon>
        <taxon>Mesorhizobium</taxon>
    </lineage>
</organism>
<keyword evidence="4" id="KW-1185">Reference proteome</keyword>
<feature type="signal peptide" evidence="2">
    <location>
        <begin position="1"/>
        <end position="28"/>
    </location>
</feature>
<reference evidence="3 4" key="1">
    <citation type="submission" date="2016-08" db="EMBL/GenBank/DDBJ databases">
        <title>Whole genome sequence of Mesorhizobium sp. strain UASWS1009 isolated from industrial sewage.</title>
        <authorList>
            <person name="Crovadore J."/>
            <person name="Calmin G."/>
            <person name="Chablais R."/>
            <person name="Cochard B."/>
            <person name="Lefort F."/>
        </authorList>
    </citation>
    <scope>NUCLEOTIDE SEQUENCE [LARGE SCALE GENOMIC DNA]</scope>
    <source>
        <strain evidence="3 4">UASWS1009</strain>
    </source>
</reference>
<name>A0A1C2DNQ1_9HYPH</name>
<dbReference type="Proteomes" id="UP000094412">
    <property type="component" value="Unassembled WGS sequence"/>
</dbReference>
<evidence type="ECO:0000313" key="3">
    <source>
        <dbReference type="EMBL" id="OCX16382.1"/>
    </source>
</evidence>
<dbReference type="AlphaFoldDB" id="A0A1C2DNQ1"/>
<dbReference type="EMBL" id="MDEO01000033">
    <property type="protein sequence ID" value="OCX16382.1"/>
    <property type="molecule type" value="Genomic_DNA"/>
</dbReference>
<keyword evidence="2" id="KW-0732">Signal</keyword>
<comment type="caution">
    <text evidence="3">The sequence shown here is derived from an EMBL/GenBank/DDBJ whole genome shotgun (WGS) entry which is preliminary data.</text>
</comment>
<dbReference type="STRING" id="1566387.QV13_16280"/>
<accession>A0A1C2DNQ1</accession>
<dbReference type="RefSeq" id="WP_024924621.1">
    <property type="nucleotide sequence ID" value="NZ_MDEO01000033.1"/>
</dbReference>
<feature type="region of interest" description="Disordered" evidence="1">
    <location>
        <begin position="39"/>
        <end position="60"/>
    </location>
</feature>